<proteinExistence type="predicted"/>
<evidence type="ECO:0000313" key="7">
    <source>
        <dbReference type="EMBL" id="MFC4755967.1"/>
    </source>
</evidence>
<dbReference type="SUPFAM" id="SSF46689">
    <property type="entry name" value="Homeodomain-like"/>
    <property type="match status" value="1"/>
</dbReference>
<organism evidence="7 8">
    <name type="scientific">Dietzia aurantiaca</name>
    <dbReference type="NCBI Taxonomy" id="983873"/>
    <lineage>
        <taxon>Bacteria</taxon>
        <taxon>Bacillati</taxon>
        <taxon>Actinomycetota</taxon>
        <taxon>Actinomycetes</taxon>
        <taxon>Mycobacteriales</taxon>
        <taxon>Dietziaceae</taxon>
        <taxon>Dietzia</taxon>
    </lineage>
</organism>
<dbReference type="SUPFAM" id="SSF48498">
    <property type="entry name" value="Tetracyclin repressor-like, C-terminal domain"/>
    <property type="match status" value="1"/>
</dbReference>
<dbReference type="Gene3D" id="1.10.357.10">
    <property type="entry name" value="Tetracycline Repressor, domain 2"/>
    <property type="match status" value="1"/>
</dbReference>
<keyword evidence="1" id="KW-0678">Repressor</keyword>
<dbReference type="Pfam" id="PF17932">
    <property type="entry name" value="TetR_C_24"/>
    <property type="match status" value="1"/>
</dbReference>
<gene>
    <name evidence="7" type="ORF">ACFO7U_14440</name>
</gene>
<dbReference type="InterPro" id="IPR036271">
    <property type="entry name" value="Tet_transcr_reg_TetR-rel_C_sf"/>
</dbReference>
<protein>
    <submittedName>
        <fullName evidence="7">TetR/AcrR family transcriptional regulator</fullName>
    </submittedName>
</protein>
<dbReference type="InterPro" id="IPR050109">
    <property type="entry name" value="HTH-type_TetR-like_transc_reg"/>
</dbReference>
<feature type="domain" description="HTH tetR-type" evidence="6">
    <location>
        <begin position="6"/>
        <end position="66"/>
    </location>
</feature>
<dbReference type="Pfam" id="PF00440">
    <property type="entry name" value="TetR_N"/>
    <property type="match status" value="1"/>
</dbReference>
<feature type="DNA-binding region" description="H-T-H motif" evidence="5">
    <location>
        <begin position="29"/>
        <end position="48"/>
    </location>
</feature>
<dbReference type="EMBL" id="JBHSHP010000056">
    <property type="protein sequence ID" value="MFC4755967.1"/>
    <property type="molecule type" value="Genomic_DNA"/>
</dbReference>
<dbReference type="InterPro" id="IPR001647">
    <property type="entry name" value="HTH_TetR"/>
</dbReference>
<evidence type="ECO:0000256" key="1">
    <source>
        <dbReference type="ARBA" id="ARBA00022491"/>
    </source>
</evidence>
<evidence type="ECO:0000313" key="8">
    <source>
        <dbReference type="Proteomes" id="UP001595836"/>
    </source>
</evidence>
<dbReference type="PANTHER" id="PTHR30055:SF175">
    <property type="entry name" value="HTH-TYPE TRANSCRIPTIONAL REPRESSOR KSTR2"/>
    <property type="match status" value="1"/>
</dbReference>
<keyword evidence="2" id="KW-0805">Transcription regulation</keyword>
<dbReference type="PROSITE" id="PS50977">
    <property type="entry name" value="HTH_TETR_2"/>
    <property type="match status" value="1"/>
</dbReference>
<reference evidence="8" key="1">
    <citation type="journal article" date="2019" name="Int. J. Syst. Evol. Microbiol.">
        <title>The Global Catalogue of Microorganisms (GCM) 10K type strain sequencing project: providing services to taxonomists for standard genome sequencing and annotation.</title>
        <authorList>
            <consortium name="The Broad Institute Genomics Platform"/>
            <consortium name="The Broad Institute Genome Sequencing Center for Infectious Disease"/>
            <person name="Wu L."/>
            <person name="Ma J."/>
        </authorList>
    </citation>
    <scope>NUCLEOTIDE SEQUENCE [LARGE SCALE GENOMIC DNA]</scope>
    <source>
        <strain evidence="8">JCM 11882</strain>
    </source>
</reference>
<dbReference type="InterPro" id="IPR041490">
    <property type="entry name" value="KstR2_TetR_C"/>
</dbReference>
<evidence type="ECO:0000256" key="4">
    <source>
        <dbReference type="ARBA" id="ARBA00023163"/>
    </source>
</evidence>
<accession>A0ABV9PS95</accession>
<evidence type="ECO:0000256" key="5">
    <source>
        <dbReference type="PROSITE-ProRule" id="PRU00335"/>
    </source>
</evidence>
<dbReference type="RefSeq" id="WP_344995735.1">
    <property type="nucleotide sequence ID" value="NZ_BAABCD010000053.1"/>
</dbReference>
<dbReference type="PRINTS" id="PR00455">
    <property type="entry name" value="HTHTETR"/>
</dbReference>
<dbReference type="PANTHER" id="PTHR30055">
    <property type="entry name" value="HTH-TYPE TRANSCRIPTIONAL REGULATOR RUTR"/>
    <property type="match status" value="1"/>
</dbReference>
<evidence type="ECO:0000259" key="6">
    <source>
        <dbReference type="PROSITE" id="PS50977"/>
    </source>
</evidence>
<dbReference type="InterPro" id="IPR009057">
    <property type="entry name" value="Homeodomain-like_sf"/>
</dbReference>
<comment type="caution">
    <text evidence="7">The sequence shown here is derived from an EMBL/GenBank/DDBJ whole genome shotgun (WGS) entry which is preliminary data.</text>
</comment>
<keyword evidence="4" id="KW-0804">Transcription</keyword>
<keyword evidence="8" id="KW-1185">Reference proteome</keyword>
<evidence type="ECO:0000256" key="2">
    <source>
        <dbReference type="ARBA" id="ARBA00023015"/>
    </source>
</evidence>
<evidence type="ECO:0000256" key="3">
    <source>
        <dbReference type="ARBA" id="ARBA00023125"/>
    </source>
</evidence>
<sequence length="193" mass="21404">MARKRATTVDAVVDAAARVFERKGYVDATIADIAAEAGVSKPTVYQYAPNKRWLLETIVAQVIYPLRTSIDEIVESDDPLREKLLRYLAVQVDSAVRYRGYYAVLIADQHQLSPEALADYKAWAHDVNRITADLLESCADAGVVRADVDATTMANLIIGMMMSVSRWYDEDGKFGPDEILSQAVRLLSGYIVS</sequence>
<dbReference type="Gene3D" id="1.10.10.60">
    <property type="entry name" value="Homeodomain-like"/>
    <property type="match status" value="1"/>
</dbReference>
<name>A0ABV9PS95_9ACTN</name>
<dbReference type="Proteomes" id="UP001595836">
    <property type="component" value="Unassembled WGS sequence"/>
</dbReference>
<keyword evidence="3 5" id="KW-0238">DNA-binding</keyword>